<proteinExistence type="predicted"/>
<dbReference type="Pfam" id="PF00134">
    <property type="entry name" value="Cyclin_N"/>
    <property type="match status" value="1"/>
</dbReference>
<dbReference type="EMBL" id="OOIL02000879">
    <property type="protein sequence ID" value="VFQ70048.1"/>
    <property type="molecule type" value="Genomic_DNA"/>
</dbReference>
<reference evidence="2 3" key="1">
    <citation type="submission" date="2018-04" db="EMBL/GenBank/DDBJ databases">
        <authorList>
            <person name="Vogel A."/>
        </authorList>
    </citation>
    <scope>NUCLEOTIDE SEQUENCE [LARGE SCALE GENOMIC DNA]</scope>
</reference>
<keyword evidence="3" id="KW-1185">Reference proteome</keyword>
<dbReference type="Gene3D" id="1.10.472.10">
    <property type="entry name" value="Cyclin-like"/>
    <property type="match status" value="1"/>
</dbReference>
<dbReference type="CDD" id="cd00043">
    <property type="entry name" value="CYCLIN_SF"/>
    <property type="match status" value="1"/>
</dbReference>
<feature type="domain" description="Cyclin N-terminal" evidence="1">
    <location>
        <begin position="6"/>
        <end position="104"/>
    </location>
</feature>
<dbReference type="SUPFAM" id="SSF47954">
    <property type="entry name" value="Cyclin-like"/>
    <property type="match status" value="1"/>
</dbReference>
<evidence type="ECO:0000313" key="3">
    <source>
        <dbReference type="Proteomes" id="UP000595140"/>
    </source>
</evidence>
<dbReference type="Proteomes" id="UP000595140">
    <property type="component" value="Unassembled WGS sequence"/>
</dbReference>
<dbReference type="AlphaFoldDB" id="A0A484L182"/>
<organism evidence="2 3">
    <name type="scientific">Cuscuta campestris</name>
    <dbReference type="NCBI Taxonomy" id="132261"/>
    <lineage>
        <taxon>Eukaryota</taxon>
        <taxon>Viridiplantae</taxon>
        <taxon>Streptophyta</taxon>
        <taxon>Embryophyta</taxon>
        <taxon>Tracheophyta</taxon>
        <taxon>Spermatophyta</taxon>
        <taxon>Magnoliopsida</taxon>
        <taxon>eudicotyledons</taxon>
        <taxon>Gunneridae</taxon>
        <taxon>Pentapetalae</taxon>
        <taxon>asterids</taxon>
        <taxon>lamiids</taxon>
        <taxon>Solanales</taxon>
        <taxon>Convolvulaceae</taxon>
        <taxon>Cuscuteae</taxon>
        <taxon>Cuscuta</taxon>
        <taxon>Cuscuta subgen. Grammica</taxon>
        <taxon>Cuscuta sect. Cleistogrammica</taxon>
    </lineage>
</organism>
<dbReference type="InterPro" id="IPR006671">
    <property type="entry name" value="Cyclin_N"/>
</dbReference>
<sequence length="120" mass="14022">MNNEELSRRRRVLEFIMQSAHDLQVPPIVKYSALSLFADRFYPTLYRIGPDKVNWLLDPTRESNLQLFALASVWIASKIHSSRPLSFKSLKSLADKSITEQHFTTRDFLDAVRATFFFKK</sequence>
<evidence type="ECO:0000313" key="2">
    <source>
        <dbReference type="EMBL" id="VFQ70048.1"/>
    </source>
</evidence>
<accession>A0A484L182</accession>
<name>A0A484L182_9ASTE</name>
<dbReference type="InterPro" id="IPR036915">
    <property type="entry name" value="Cyclin-like_sf"/>
</dbReference>
<evidence type="ECO:0000259" key="1">
    <source>
        <dbReference type="Pfam" id="PF00134"/>
    </source>
</evidence>
<gene>
    <name evidence="2" type="ORF">CCAM_LOCUS11824</name>
</gene>
<dbReference type="OrthoDB" id="1923367at2759"/>
<protein>
    <recommendedName>
        <fullName evidence="1">Cyclin N-terminal domain-containing protein</fullName>
    </recommendedName>
</protein>